<proteinExistence type="predicted"/>
<sequence length="134" mass="14771">MSRDTKLSPQALGVAVDDIATVEAQVSHLIERTKDRLACIFSHVDKYDPPTQLPPENGAPQHDGELLTPQKTCICGMTAPNPQNWQNSDLSDHDLVVSTLRSAISIVNRISDESTPTPQPYSSPYRAKETFEVE</sequence>
<dbReference type="Proteomes" id="UP000717585">
    <property type="component" value="Unassembled WGS sequence"/>
</dbReference>
<feature type="region of interest" description="Disordered" evidence="1">
    <location>
        <begin position="110"/>
        <end position="134"/>
    </location>
</feature>
<reference evidence="2" key="1">
    <citation type="submission" date="2021-05" db="EMBL/GenBank/DDBJ databases">
        <title>A free-living protist that lacks canonical eukaryotic 1 DNA replication and segregation systems.</title>
        <authorList>
            <person name="Salas-Leiva D.E."/>
            <person name="Tromer E.C."/>
            <person name="Curtis B.A."/>
            <person name="Jerlstrom-Hultqvist J."/>
            <person name="Kolisko M."/>
            <person name="Yi Z."/>
            <person name="Salas-Leiva J.S."/>
            <person name="Gallot-Lavallee L."/>
            <person name="Kops G.J.P.L."/>
            <person name="Archibald J.M."/>
            <person name="Simpson A.G.B."/>
            <person name="Roger A.J."/>
        </authorList>
    </citation>
    <scope>NUCLEOTIDE SEQUENCE</scope>
    <source>
        <strain evidence="2">BICM</strain>
    </source>
</reference>
<dbReference type="EMBL" id="JAHDYR010000025">
    <property type="protein sequence ID" value="KAG9393288.1"/>
    <property type="molecule type" value="Genomic_DNA"/>
</dbReference>
<comment type="caution">
    <text evidence="2">The sequence shown here is derived from an EMBL/GenBank/DDBJ whole genome shotgun (WGS) entry which is preliminary data.</text>
</comment>
<gene>
    <name evidence="2" type="ORF">J8273_3421</name>
</gene>
<accession>A0A8J6B0Z9</accession>
<dbReference type="AlphaFoldDB" id="A0A8J6B0Z9"/>
<evidence type="ECO:0000313" key="2">
    <source>
        <dbReference type="EMBL" id="KAG9393288.1"/>
    </source>
</evidence>
<evidence type="ECO:0000313" key="3">
    <source>
        <dbReference type="Proteomes" id="UP000717585"/>
    </source>
</evidence>
<name>A0A8J6B0Z9_9EUKA</name>
<organism evidence="2 3">
    <name type="scientific">Carpediemonas membranifera</name>
    <dbReference type="NCBI Taxonomy" id="201153"/>
    <lineage>
        <taxon>Eukaryota</taxon>
        <taxon>Metamonada</taxon>
        <taxon>Carpediemonas-like organisms</taxon>
        <taxon>Carpediemonas</taxon>
    </lineage>
</organism>
<keyword evidence="3" id="KW-1185">Reference proteome</keyword>
<evidence type="ECO:0000256" key="1">
    <source>
        <dbReference type="SAM" id="MobiDB-lite"/>
    </source>
</evidence>
<protein>
    <submittedName>
        <fullName evidence="2">Uncharacterized protein</fullName>
    </submittedName>
</protein>
<feature type="compositionally biased region" description="Low complexity" evidence="1">
    <location>
        <begin position="114"/>
        <end position="125"/>
    </location>
</feature>